<protein>
    <submittedName>
        <fullName evidence="2">Uncharacterized protein</fullName>
    </submittedName>
</protein>
<dbReference type="AlphaFoldDB" id="A0A6V7QL68"/>
<feature type="region of interest" description="Disordered" evidence="1">
    <location>
        <begin position="1"/>
        <end position="26"/>
    </location>
</feature>
<name>A0A6V7QL68_ANACO</name>
<reference evidence="2" key="1">
    <citation type="submission" date="2020-07" db="EMBL/GenBank/DDBJ databases">
        <authorList>
            <person name="Lin J."/>
        </authorList>
    </citation>
    <scope>NUCLEOTIDE SEQUENCE</scope>
</reference>
<gene>
    <name evidence="2" type="ORF">CB5_LOCUS26868</name>
</gene>
<accession>A0A6V7QL68</accession>
<proteinExistence type="predicted"/>
<evidence type="ECO:0000313" key="2">
    <source>
        <dbReference type="EMBL" id="CAD1843657.1"/>
    </source>
</evidence>
<organism evidence="2">
    <name type="scientific">Ananas comosus var. bracteatus</name>
    <name type="common">red pineapple</name>
    <dbReference type="NCBI Taxonomy" id="296719"/>
    <lineage>
        <taxon>Eukaryota</taxon>
        <taxon>Viridiplantae</taxon>
        <taxon>Streptophyta</taxon>
        <taxon>Embryophyta</taxon>
        <taxon>Tracheophyta</taxon>
        <taxon>Spermatophyta</taxon>
        <taxon>Magnoliopsida</taxon>
        <taxon>Liliopsida</taxon>
        <taxon>Poales</taxon>
        <taxon>Bromeliaceae</taxon>
        <taxon>Bromelioideae</taxon>
        <taxon>Ananas</taxon>
    </lineage>
</organism>
<evidence type="ECO:0000256" key="1">
    <source>
        <dbReference type="SAM" id="MobiDB-lite"/>
    </source>
</evidence>
<dbReference type="EMBL" id="LR862137">
    <property type="protein sequence ID" value="CAD1843657.1"/>
    <property type="molecule type" value="Genomic_DNA"/>
</dbReference>
<sequence>MEALSHAKPYSSSHLPFSPPRRRPSSLLRAHRSPLRVILCSCSKNQFSRSGYAFRGSDLRNFLMGERVIQRSTIARSEIAAAGPPMIRPVLYQNCNWVRESEGFAFTP</sequence>